<accession>A0A0W8FQS4</accession>
<dbReference type="Gene3D" id="1.25.40.340">
    <property type="match status" value="1"/>
</dbReference>
<dbReference type="InterPro" id="IPR043168">
    <property type="entry name" value="DegV_C"/>
</dbReference>
<evidence type="ECO:0000313" key="3">
    <source>
        <dbReference type="EMBL" id="KUG23248.1"/>
    </source>
</evidence>
<dbReference type="InterPro" id="IPR048394">
    <property type="entry name" value="FakA-like_M"/>
</dbReference>
<comment type="caution">
    <text evidence="3">The sequence shown here is derived from an EMBL/GenBank/DDBJ whole genome shotgun (WGS) entry which is preliminary data.</text>
</comment>
<dbReference type="Pfam" id="PF21645">
    <property type="entry name" value="FakA-like_M"/>
    <property type="match status" value="1"/>
</dbReference>
<organism evidence="3">
    <name type="scientific">hydrocarbon metagenome</name>
    <dbReference type="NCBI Taxonomy" id="938273"/>
    <lineage>
        <taxon>unclassified sequences</taxon>
        <taxon>metagenomes</taxon>
        <taxon>ecological metagenomes</taxon>
    </lineage>
</organism>
<dbReference type="PANTHER" id="PTHR33434">
    <property type="entry name" value="DEGV DOMAIN-CONTAINING PROTEIN DR_1986-RELATED"/>
    <property type="match status" value="1"/>
</dbReference>
<dbReference type="PROSITE" id="PS51482">
    <property type="entry name" value="DEGV"/>
    <property type="match status" value="1"/>
</dbReference>
<dbReference type="InterPro" id="IPR050270">
    <property type="entry name" value="DegV_domain_contain"/>
</dbReference>
<dbReference type="SUPFAM" id="SSF82549">
    <property type="entry name" value="DAK1/DegV-like"/>
    <property type="match status" value="1"/>
</dbReference>
<dbReference type="AlphaFoldDB" id="A0A0W8FQS4"/>
<proteinExistence type="predicted"/>
<dbReference type="GO" id="GO:0008289">
    <property type="term" value="F:lipid binding"/>
    <property type="evidence" value="ECO:0007669"/>
    <property type="project" value="UniProtKB-KW"/>
</dbReference>
<protein>
    <submittedName>
        <fullName evidence="3">Dihydroxyacetone kinase family protein</fullName>
    </submittedName>
</protein>
<dbReference type="Pfam" id="PF02734">
    <property type="entry name" value="Dak2"/>
    <property type="match status" value="1"/>
</dbReference>
<dbReference type="PROSITE" id="PS51480">
    <property type="entry name" value="DHAL"/>
    <property type="match status" value="1"/>
</dbReference>
<dbReference type="EMBL" id="LNQE01000914">
    <property type="protein sequence ID" value="KUG23248.1"/>
    <property type="molecule type" value="Genomic_DNA"/>
</dbReference>
<keyword evidence="3" id="KW-0808">Transferase</keyword>
<keyword evidence="1" id="KW-0446">Lipid-binding</keyword>
<dbReference type="NCBIfam" id="TIGR00762">
    <property type="entry name" value="DegV"/>
    <property type="match status" value="1"/>
</dbReference>
<dbReference type="InterPro" id="IPR036117">
    <property type="entry name" value="DhaL_dom_sf"/>
</dbReference>
<dbReference type="InterPro" id="IPR004007">
    <property type="entry name" value="DhaL_dom"/>
</dbReference>
<dbReference type="Gene3D" id="3.30.1180.10">
    <property type="match status" value="1"/>
</dbReference>
<feature type="domain" description="DhaL" evidence="2">
    <location>
        <begin position="1"/>
        <end position="177"/>
    </location>
</feature>
<dbReference type="SMART" id="SM01120">
    <property type="entry name" value="Dak2"/>
    <property type="match status" value="1"/>
</dbReference>
<reference evidence="3" key="1">
    <citation type="journal article" date="2015" name="Proc. Natl. Acad. Sci. U.S.A.">
        <title>Networks of energetic and metabolic interactions define dynamics in microbial communities.</title>
        <authorList>
            <person name="Embree M."/>
            <person name="Liu J.K."/>
            <person name="Al-Bassam M.M."/>
            <person name="Zengler K."/>
        </authorList>
    </citation>
    <scope>NUCLEOTIDE SEQUENCE</scope>
</reference>
<name>A0A0W8FQS4_9ZZZZ</name>
<dbReference type="GO" id="GO:0004371">
    <property type="term" value="F:glycerone kinase activity"/>
    <property type="evidence" value="ECO:0007669"/>
    <property type="project" value="InterPro"/>
</dbReference>
<dbReference type="InterPro" id="IPR003797">
    <property type="entry name" value="DegV"/>
</dbReference>
<evidence type="ECO:0000259" key="2">
    <source>
        <dbReference type="PROSITE" id="PS51480"/>
    </source>
</evidence>
<gene>
    <name evidence="3" type="ORF">ASZ90_006909</name>
</gene>
<evidence type="ECO:0000256" key="1">
    <source>
        <dbReference type="ARBA" id="ARBA00023121"/>
    </source>
</evidence>
<dbReference type="SUPFAM" id="SSF101473">
    <property type="entry name" value="DhaL-like"/>
    <property type="match status" value="1"/>
</dbReference>
<sequence>MEETLQKSFIAGLERLIARADLLDSINIFPIADGDTGRNLSVSLFPLRNAGQPKEKMIHQLLLSARGNSGNIASQFFSAFCAIESISELEHHAKEGTAKAWRAISNPRYGTMLSVFDALSNALPEKINIDKENADKIIGELEKAVHATNDQLPRLKDAGVVDAGALGMYIFFEGFFYALAGIPNNCRPVTETFKDRLRISSSFQENTESGYCVDFVVKAPNYSSDELKIITSTQEEVIIIPEGDFYKIHLHTQDKEKVRSQIAGLGSVVNWEDDNLAAQIEEFKHFHARPLHIVTDAAGSLTIQDAKKHGFTLLNSYLTIGEKSLPETYFHPEELYSAMNKGIKVTTSQASVYERHQFYESVLERFEKVLYLCVGSAFTGNYQEALAWKKEYDKDDRLLIIDTGAASGRLGTIALATARYLARTNDIKKAFSFARKAMENCEEYVFLDKLQYLAAGGRLSKTSAFFGDKLNMKPVISPQPEGAKKVGMVRNQEDQVKFALAKLADSLKNDSKSLILLEYSDNKNWVNNTFKKMVANLYKQAEIIVQPLSLTAGAHMGPGTWAIAFLPEETTS</sequence>
<dbReference type="GO" id="GO:0006071">
    <property type="term" value="P:glycerol metabolic process"/>
    <property type="evidence" value="ECO:0007669"/>
    <property type="project" value="InterPro"/>
</dbReference>
<keyword evidence="3" id="KW-0418">Kinase</keyword>
<dbReference type="Pfam" id="PF02645">
    <property type="entry name" value="DegV"/>
    <property type="match status" value="1"/>
</dbReference>
<dbReference type="Gene3D" id="3.40.50.10170">
    <property type="match status" value="1"/>
</dbReference>
<dbReference type="PANTHER" id="PTHR33434:SF2">
    <property type="entry name" value="FATTY ACID-BINDING PROTEIN TM_1468"/>
    <property type="match status" value="1"/>
</dbReference>